<dbReference type="PANTHER" id="PTHR32089:SF112">
    <property type="entry name" value="LYSOZYME-LIKE PROTEIN-RELATED"/>
    <property type="match status" value="1"/>
</dbReference>
<evidence type="ECO:0000259" key="6">
    <source>
        <dbReference type="PROSITE" id="PS50111"/>
    </source>
</evidence>
<evidence type="ECO:0000259" key="7">
    <source>
        <dbReference type="PROSITE" id="PS50885"/>
    </source>
</evidence>
<keyword evidence="5" id="KW-0472">Membrane</keyword>
<dbReference type="Gene3D" id="6.10.340.10">
    <property type="match status" value="1"/>
</dbReference>
<feature type="transmembrane region" description="Helical" evidence="5">
    <location>
        <begin position="14"/>
        <end position="35"/>
    </location>
</feature>
<dbReference type="CDD" id="cd06225">
    <property type="entry name" value="HAMP"/>
    <property type="match status" value="1"/>
</dbReference>
<comment type="caution">
    <text evidence="8">The sequence shown here is derived from an EMBL/GenBank/DDBJ whole genome shotgun (WGS) entry which is preliminary data.</text>
</comment>
<dbReference type="PANTHER" id="PTHR32089">
    <property type="entry name" value="METHYL-ACCEPTING CHEMOTAXIS PROTEIN MCPB"/>
    <property type="match status" value="1"/>
</dbReference>
<dbReference type="SMART" id="SM00304">
    <property type="entry name" value="HAMP"/>
    <property type="match status" value="1"/>
</dbReference>
<keyword evidence="5" id="KW-0812">Transmembrane</keyword>
<feature type="transmembrane region" description="Helical" evidence="5">
    <location>
        <begin position="188"/>
        <end position="211"/>
    </location>
</feature>
<dbReference type="RefSeq" id="WP_272743843.1">
    <property type="nucleotide sequence ID" value="NZ_JAQQKV010000001.1"/>
</dbReference>
<dbReference type="SUPFAM" id="SSF58104">
    <property type="entry name" value="Methyl-accepting chemotaxis protein (MCP) signaling domain"/>
    <property type="match status" value="1"/>
</dbReference>
<keyword evidence="1 3" id="KW-0807">Transducer</keyword>
<name>A0ABT5HGZ1_9CAUL</name>
<dbReference type="Pfam" id="PF00672">
    <property type="entry name" value="HAMP"/>
    <property type="match status" value="1"/>
</dbReference>
<dbReference type="Pfam" id="PF05227">
    <property type="entry name" value="CHASE3"/>
    <property type="match status" value="1"/>
</dbReference>
<reference evidence="8 9" key="1">
    <citation type="submission" date="2023-01" db="EMBL/GenBank/DDBJ databases">
        <title>Novel species of the genus Asticcacaulis isolated from rivers.</title>
        <authorList>
            <person name="Lu H."/>
        </authorList>
    </citation>
    <scope>NUCLEOTIDE SEQUENCE [LARGE SCALE GENOMIC DNA]</scope>
    <source>
        <strain evidence="8 9">LKC15W</strain>
    </source>
</reference>
<dbReference type="PRINTS" id="PR00260">
    <property type="entry name" value="CHEMTRNSDUCR"/>
</dbReference>
<evidence type="ECO:0000313" key="8">
    <source>
        <dbReference type="EMBL" id="MDC7675526.1"/>
    </source>
</evidence>
<dbReference type="Pfam" id="PF00015">
    <property type="entry name" value="MCPsignal"/>
    <property type="match status" value="1"/>
</dbReference>
<evidence type="ECO:0000256" key="2">
    <source>
        <dbReference type="ARBA" id="ARBA00029447"/>
    </source>
</evidence>
<organism evidence="8 9">
    <name type="scientific">Asticcacaulis machinosus</name>
    <dbReference type="NCBI Taxonomy" id="2984211"/>
    <lineage>
        <taxon>Bacteria</taxon>
        <taxon>Pseudomonadati</taxon>
        <taxon>Pseudomonadota</taxon>
        <taxon>Alphaproteobacteria</taxon>
        <taxon>Caulobacterales</taxon>
        <taxon>Caulobacteraceae</taxon>
        <taxon>Asticcacaulis</taxon>
    </lineage>
</organism>
<evidence type="ECO:0000256" key="3">
    <source>
        <dbReference type="PROSITE-ProRule" id="PRU00284"/>
    </source>
</evidence>
<dbReference type="InterPro" id="IPR007891">
    <property type="entry name" value="CHASE3"/>
</dbReference>
<dbReference type="PROSITE" id="PS50111">
    <property type="entry name" value="CHEMOTAXIS_TRANSDUC_2"/>
    <property type="match status" value="1"/>
</dbReference>
<feature type="coiled-coil region" evidence="4">
    <location>
        <begin position="99"/>
        <end position="133"/>
    </location>
</feature>
<feature type="domain" description="Methyl-accepting transducer" evidence="6">
    <location>
        <begin position="297"/>
        <end position="540"/>
    </location>
</feature>
<feature type="domain" description="HAMP" evidence="7">
    <location>
        <begin position="213"/>
        <end position="266"/>
    </location>
</feature>
<dbReference type="SMART" id="SM00283">
    <property type="entry name" value="MA"/>
    <property type="match status" value="1"/>
</dbReference>
<dbReference type="CDD" id="cd19410">
    <property type="entry name" value="HK9-like_sensor"/>
    <property type="match status" value="1"/>
</dbReference>
<dbReference type="Gene3D" id="1.10.287.950">
    <property type="entry name" value="Methyl-accepting chemotaxis protein"/>
    <property type="match status" value="1"/>
</dbReference>
<comment type="similarity">
    <text evidence="2">Belongs to the methyl-accepting chemotaxis (MCP) protein family.</text>
</comment>
<evidence type="ECO:0000256" key="4">
    <source>
        <dbReference type="SAM" id="Coils"/>
    </source>
</evidence>
<evidence type="ECO:0000256" key="5">
    <source>
        <dbReference type="SAM" id="Phobius"/>
    </source>
</evidence>
<dbReference type="EMBL" id="JAQQKV010000001">
    <property type="protein sequence ID" value="MDC7675526.1"/>
    <property type="molecule type" value="Genomic_DNA"/>
</dbReference>
<evidence type="ECO:0000256" key="1">
    <source>
        <dbReference type="ARBA" id="ARBA00023224"/>
    </source>
</evidence>
<proteinExistence type="inferred from homology"/>
<sequence length="560" mass="58420">MTTFLTDLKVLKKIGLVLAAIIITSLAVSVTVWVVQGKLEKSAAMTTHTYEVMGRLADIQEAMVNQETGVRGYLVSADTAFLEPKLAGEKDVLTAIAAVRELTADNAAQQERLNEVEALVKTWENDVAAKELALMSDPATYEQARALEASGAGKASMDGLRAKITQMAEAESSLLVARTEVAQNDRNFIRLVTVVGGIIIVAISAISLMILNGVLVKPLADLTRAMQDISRGVANITVPGTQRKDELGDMSRAFEANADRIARLAVEQTEGEARQVLERRQGMLDLADQFERNVGGIVELVSSAATEMQATASQLTATAQETSAQAQTVSAAAEEASTNVSSVASSAEELGASVAEISRQVERSAAKSKAAVSEAESTAVIVAELSEAATRINDIVSMISGIASQTNLLALNATIESARAGEAGKGFAVVASEVKQLASQTGKATEEITHQIAAIQSTTARAVKAISDITTSISEIDETASIIAAAVDQQSAATHEIVSSVYQASSGTTEVTSNIVGVARAADETGSGATQVLSASGELAQQAANLRTELQTFLATVRAA</sequence>
<dbReference type="InterPro" id="IPR004090">
    <property type="entry name" value="Chemotax_Me-accpt_rcpt"/>
</dbReference>
<dbReference type="Proteomes" id="UP001218579">
    <property type="component" value="Unassembled WGS sequence"/>
</dbReference>
<keyword evidence="9" id="KW-1185">Reference proteome</keyword>
<accession>A0ABT5HGZ1</accession>
<protein>
    <submittedName>
        <fullName evidence="8">CHASE3 domain-containing protein</fullName>
    </submittedName>
</protein>
<keyword evidence="5" id="KW-1133">Transmembrane helix</keyword>
<dbReference type="InterPro" id="IPR003660">
    <property type="entry name" value="HAMP_dom"/>
</dbReference>
<evidence type="ECO:0000313" key="9">
    <source>
        <dbReference type="Proteomes" id="UP001218579"/>
    </source>
</evidence>
<keyword evidence="4" id="KW-0175">Coiled coil</keyword>
<dbReference type="InterPro" id="IPR004089">
    <property type="entry name" value="MCPsignal_dom"/>
</dbReference>
<gene>
    <name evidence="8" type="ORF">PQU98_05265</name>
</gene>
<dbReference type="PROSITE" id="PS50885">
    <property type="entry name" value="HAMP"/>
    <property type="match status" value="1"/>
</dbReference>